<evidence type="ECO:0000313" key="1">
    <source>
        <dbReference type="Proteomes" id="UP000046392"/>
    </source>
</evidence>
<organism evidence="1 2">
    <name type="scientific">Strongyloides papillosus</name>
    <name type="common">Intestinal threadworm</name>
    <dbReference type="NCBI Taxonomy" id="174720"/>
    <lineage>
        <taxon>Eukaryota</taxon>
        <taxon>Metazoa</taxon>
        <taxon>Ecdysozoa</taxon>
        <taxon>Nematoda</taxon>
        <taxon>Chromadorea</taxon>
        <taxon>Rhabditida</taxon>
        <taxon>Tylenchina</taxon>
        <taxon>Panagrolaimomorpha</taxon>
        <taxon>Strongyloidoidea</taxon>
        <taxon>Strongyloididae</taxon>
        <taxon>Strongyloides</taxon>
    </lineage>
</organism>
<proteinExistence type="predicted"/>
<dbReference type="Proteomes" id="UP000046392">
    <property type="component" value="Unplaced"/>
</dbReference>
<evidence type="ECO:0000313" key="2">
    <source>
        <dbReference type="WBParaSite" id="SPAL_0001375500.1"/>
    </source>
</evidence>
<reference evidence="2" key="1">
    <citation type="submission" date="2017-02" db="UniProtKB">
        <authorList>
            <consortium name="WormBaseParasite"/>
        </authorList>
    </citation>
    <scope>IDENTIFICATION</scope>
</reference>
<name>A0A0N5C740_STREA</name>
<dbReference type="AlphaFoldDB" id="A0A0N5C740"/>
<sequence>MSFEDIKIATRNLCLSYDKVKNTLNIKCLRSVEELIGNNETSITKFAGYLIRICSKKNYIFRLSSIVVADYFIRKCDTFALYYLSWSYCLLDKIVFFNLPNDDESDKDDYKLMKERSRSIVEKWIQDLGTKFIKLQTIGEFFVKEDEKQKLIEIENDKKLMSVFLKHCELAQKHYEELSSEMDVIFKRMDELMEELIPNELKNFQMPSSEVGGGLTSDINLSKAHGYDIDTEVQVFLRKDCFKVTITDENRGIFNELNKLHKRSCEIAKSLTRKIERLCESGNKFEKAFCDKCFNLREKIRRYIQKCNDIGVDRFYKDDVEDSDVKSDNDSDFEDVDIDDTDYLIPSKVTKQTKEDTIHVNIKIENLDKLKFNPYIKLNTDSNSLKKEKPKTSGNVEKNILSKFAALKKRK</sequence>
<accession>A0A0N5C740</accession>
<dbReference type="WBParaSite" id="SPAL_0001375500.1">
    <property type="protein sequence ID" value="SPAL_0001375500.1"/>
    <property type="gene ID" value="SPAL_0001375500"/>
</dbReference>
<protein>
    <submittedName>
        <fullName evidence="2">VHS domain-containing protein</fullName>
    </submittedName>
</protein>
<keyword evidence="1" id="KW-1185">Reference proteome</keyword>